<dbReference type="AlphaFoldDB" id="A0AAV0ZQB0"/>
<dbReference type="PANTHER" id="PTHR31544">
    <property type="entry name" value="AIG2-LIKE PROTEIN D"/>
    <property type="match status" value="1"/>
</dbReference>
<dbReference type="GO" id="GO:0016746">
    <property type="term" value="F:acyltransferase activity"/>
    <property type="evidence" value="ECO:0007669"/>
    <property type="project" value="UniProtKB-KW"/>
</dbReference>
<feature type="domain" description="Gamma-glutamylcyclotransferase AIG2-like" evidence="6">
    <location>
        <begin position="11"/>
        <end position="126"/>
    </location>
</feature>
<dbReference type="InterPro" id="IPR009288">
    <property type="entry name" value="AIG2-like_dom"/>
</dbReference>
<evidence type="ECO:0000259" key="6">
    <source>
        <dbReference type="Pfam" id="PF06094"/>
    </source>
</evidence>
<dbReference type="Proteomes" id="UP001157006">
    <property type="component" value="Chromosome 2"/>
</dbReference>
<sequence>MSAVVNQNHNVFVYGTLLADEVVRTVINRVPQSAPATLSDYHRFKIKDRVYPAILPVQTKKVTGRVLLGISGAELHVLDEFEDVEYNRTEVEVLLTDNSEKLQTYAYVWANPNDPDLYSEWDFEEWKKTQMNDFVKMTDEFIQQLELPETKPRVQTYETFYKQDNDKPLHP</sequence>
<organism evidence="7 8">
    <name type="scientific">Vicia faba</name>
    <name type="common">Broad bean</name>
    <name type="synonym">Faba vulgaris</name>
    <dbReference type="NCBI Taxonomy" id="3906"/>
    <lineage>
        <taxon>Eukaryota</taxon>
        <taxon>Viridiplantae</taxon>
        <taxon>Streptophyta</taxon>
        <taxon>Embryophyta</taxon>
        <taxon>Tracheophyta</taxon>
        <taxon>Spermatophyta</taxon>
        <taxon>Magnoliopsida</taxon>
        <taxon>eudicotyledons</taxon>
        <taxon>Gunneridae</taxon>
        <taxon>Pentapetalae</taxon>
        <taxon>rosids</taxon>
        <taxon>fabids</taxon>
        <taxon>Fabales</taxon>
        <taxon>Fabaceae</taxon>
        <taxon>Papilionoideae</taxon>
        <taxon>50 kb inversion clade</taxon>
        <taxon>NPAAA clade</taxon>
        <taxon>Hologalegina</taxon>
        <taxon>IRL clade</taxon>
        <taxon>Fabeae</taxon>
        <taxon>Vicia</taxon>
    </lineage>
</organism>
<evidence type="ECO:0000256" key="2">
    <source>
        <dbReference type="ARBA" id="ARBA00008861"/>
    </source>
</evidence>
<evidence type="ECO:0000256" key="4">
    <source>
        <dbReference type="ARBA" id="ARBA00023315"/>
    </source>
</evidence>
<proteinExistence type="inferred from homology"/>
<comment type="function">
    <text evidence="1">Putative gamma-glutamylcyclotransferase.</text>
</comment>
<comment type="similarity">
    <text evidence="2">Belongs to the gamma-glutamylcyclotransferase family.</text>
</comment>
<gene>
    <name evidence="7" type="ORF">VFH_II190480</name>
</gene>
<dbReference type="PANTHER" id="PTHR31544:SF2">
    <property type="entry name" value="AIG2-LIKE PROTEIN D"/>
    <property type="match status" value="1"/>
</dbReference>
<name>A0AAV0ZQB0_VICFA</name>
<keyword evidence="8" id="KW-1185">Reference proteome</keyword>
<dbReference type="CDD" id="cd06661">
    <property type="entry name" value="GGCT_like"/>
    <property type="match status" value="1"/>
</dbReference>
<keyword evidence="3" id="KW-0808">Transferase</keyword>
<evidence type="ECO:0000313" key="7">
    <source>
        <dbReference type="EMBL" id="CAI8599768.1"/>
    </source>
</evidence>
<dbReference type="InterPro" id="IPR036568">
    <property type="entry name" value="GGCT-like_sf"/>
</dbReference>
<reference evidence="7 8" key="1">
    <citation type="submission" date="2023-01" db="EMBL/GenBank/DDBJ databases">
        <authorList>
            <person name="Kreplak J."/>
        </authorList>
    </citation>
    <scope>NUCLEOTIDE SEQUENCE [LARGE SCALE GENOMIC DNA]</scope>
</reference>
<dbReference type="SUPFAM" id="SSF110857">
    <property type="entry name" value="Gamma-glutamyl cyclotransferase-like"/>
    <property type="match status" value="1"/>
</dbReference>
<evidence type="ECO:0000256" key="3">
    <source>
        <dbReference type="ARBA" id="ARBA00022679"/>
    </source>
</evidence>
<dbReference type="Gene3D" id="3.10.490.10">
    <property type="entry name" value="Gamma-glutamyl cyclotransferase-like"/>
    <property type="match status" value="1"/>
</dbReference>
<evidence type="ECO:0000256" key="5">
    <source>
        <dbReference type="ARBA" id="ARBA00030602"/>
    </source>
</evidence>
<dbReference type="Pfam" id="PF06094">
    <property type="entry name" value="GGACT"/>
    <property type="match status" value="1"/>
</dbReference>
<evidence type="ECO:0000313" key="8">
    <source>
        <dbReference type="Proteomes" id="UP001157006"/>
    </source>
</evidence>
<dbReference type="InterPro" id="IPR013024">
    <property type="entry name" value="GGCT-like"/>
</dbReference>
<dbReference type="Gene3D" id="6.10.250.210">
    <property type="match status" value="1"/>
</dbReference>
<evidence type="ECO:0000256" key="1">
    <source>
        <dbReference type="ARBA" id="ARBA00002782"/>
    </source>
</evidence>
<dbReference type="InterPro" id="IPR045038">
    <property type="entry name" value="AIG2-like"/>
</dbReference>
<keyword evidence="4" id="KW-0012">Acyltransferase</keyword>
<protein>
    <recommendedName>
        <fullName evidence="5">Putative gamma-glutamylcyclotransferase</fullName>
    </recommendedName>
</protein>
<dbReference type="EMBL" id="OX451737">
    <property type="protein sequence ID" value="CAI8599768.1"/>
    <property type="molecule type" value="Genomic_DNA"/>
</dbReference>
<accession>A0AAV0ZQB0</accession>